<feature type="coiled-coil region" evidence="1">
    <location>
        <begin position="187"/>
        <end position="214"/>
    </location>
</feature>
<organism evidence="2">
    <name type="scientific">Methylobacterium bullatum</name>
    <dbReference type="NCBI Taxonomy" id="570505"/>
    <lineage>
        <taxon>Bacteria</taxon>
        <taxon>Pseudomonadati</taxon>
        <taxon>Pseudomonadota</taxon>
        <taxon>Alphaproteobacteria</taxon>
        <taxon>Hyphomicrobiales</taxon>
        <taxon>Methylobacteriaceae</taxon>
        <taxon>Methylobacterium</taxon>
    </lineage>
</organism>
<evidence type="ECO:0000313" key="2">
    <source>
        <dbReference type="EMBL" id="CAA2140055.1"/>
    </source>
</evidence>
<sequence>MQRIGTAPAWTLSYQEELDRVGLYATHQDGFGWIEIEGRKFVLPGRQPKDLVGWVNWQKDGEFLQVLLKRIRKSANLRPGTDDFKLNDQTVRRLTALYRDADIINDHEGANVAALERLGEFLSKLSSETTAVAEIVDALLNHTDILQRLIEVSEEEMNALRLREIERVRPEIVRQVEEEISDRRTALDTLRTDAAQIEQELSRKSDELNRVEGLVEGGLATLRTGLGAFAIDIRETGRILSEVKEFAGVGREATTPSPTLTTTVAFAAAPWTMDVSSPGLPISLDELPARARAASKAFGLTEDQIRRLDIFCRAGEIPRISGDSAERLLDGYAGVVASGHLVRMPLDPTTLGPNDLWRQSSTGAPTPFAEAWTAAVEDPAKVRLVCLDDLDRASLSDWFGRFQILFRAKRPANLLVVATLSPPIAANSDDKSAQGLDTQVIANGARASFAAAVMKGGANASPPSHVESPILRIVGAEERKTLLEKLHTAADCGGDVGLRLVAIYAAARSWLDEDPASEFALSTVSKKAGSKIGGQSGGAIGGLAANAQNDWKRTS</sequence>
<geneLocation type="plasmid" evidence="2">
    <name>1</name>
</geneLocation>
<gene>
    <name evidence="2" type="ORF">MBLL_01936</name>
</gene>
<dbReference type="EMBL" id="LR743510">
    <property type="protein sequence ID" value="CAA2140055.1"/>
    <property type="molecule type" value="Genomic_DNA"/>
</dbReference>
<proteinExistence type="predicted"/>
<reference evidence="2" key="1">
    <citation type="submission" date="2019-12" db="EMBL/GenBank/DDBJ databases">
        <authorList>
            <person name="Cremers G."/>
        </authorList>
    </citation>
    <scope>NUCLEOTIDE SEQUENCE</scope>
    <source>
        <strain evidence="2">Mbul2</strain>
        <plasmid evidence="2">1</plasmid>
    </source>
</reference>
<keyword evidence="1" id="KW-0175">Coiled coil</keyword>
<accession>A0A679K5A3</accession>
<dbReference type="AlphaFoldDB" id="A0A679K5A3"/>
<protein>
    <submittedName>
        <fullName evidence="2">Uncharacterized protein</fullName>
    </submittedName>
</protein>
<keyword evidence="2" id="KW-0614">Plasmid</keyword>
<name>A0A679K5A3_9HYPH</name>
<evidence type="ECO:0000256" key="1">
    <source>
        <dbReference type="SAM" id="Coils"/>
    </source>
</evidence>